<protein>
    <recommendedName>
        <fullName evidence="1">Antitoxin FitA-like ribbon-helix-helix domain-containing protein</fullName>
    </recommendedName>
</protein>
<dbReference type="InterPro" id="IPR013321">
    <property type="entry name" value="Arc_rbn_hlx_hlx"/>
</dbReference>
<evidence type="ECO:0000259" key="1">
    <source>
        <dbReference type="Pfam" id="PF22513"/>
    </source>
</evidence>
<dbReference type="Gene3D" id="1.10.1220.10">
    <property type="entry name" value="Met repressor-like"/>
    <property type="match status" value="1"/>
</dbReference>
<feature type="domain" description="Antitoxin FitA-like ribbon-helix-helix" evidence="1">
    <location>
        <begin position="2"/>
        <end position="38"/>
    </location>
</feature>
<dbReference type="OrthoDB" id="2389872at2"/>
<dbReference type="AlphaFoldDB" id="H0E3U4"/>
<evidence type="ECO:0000313" key="2">
    <source>
        <dbReference type="EMBL" id="EHN11663.1"/>
    </source>
</evidence>
<name>H0E3U4_9ACTN</name>
<reference evidence="2 3" key="1">
    <citation type="journal article" date="2013" name="Biodegradation">
        <title>Quantitative proteomic analysis of ibuprofen-degrading Patulibacter sp. strain I11.</title>
        <authorList>
            <person name="Almeida B."/>
            <person name="Kjeldal H."/>
            <person name="Lolas I."/>
            <person name="Knudsen A.D."/>
            <person name="Carvalho G."/>
            <person name="Nielsen K.L."/>
            <person name="Barreto Crespo M.T."/>
            <person name="Stensballe A."/>
            <person name="Nielsen J.L."/>
        </authorList>
    </citation>
    <scope>NUCLEOTIDE SEQUENCE [LARGE SCALE GENOMIC DNA]</scope>
    <source>
        <strain evidence="2 3">I11</strain>
    </source>
</reference>
<proteinExistence type="predicted"/>
<dbReference type="SUPFAM" id="SSF47598">
    <property type="entry name" value="Ribbon-helix-helix"/>
    <property type="match status" value="1"/>
</dbReference>
<comment type="caution">
    <text evidence="2">The sequence shown here is derived from an EMBL/GenBank/DDBJ whole genome shotgun (WGS) entry which is preliminary data.</text>
</comment>
<dbReference type="Proteomes" id="UP000005143">
    <property type="component" value="Unassembled WGS sequence"/>
</dbReference>
<dbReference type="InterPro" id="IPR053853">
    <property type="entry name" value="FitA-like_RHH"/>
</dbReference>
<dbReference type="InterPro" id="IPR010985">
    <property type="entry name" value="Ribbon_hlx_hlx"/>
</dbReference>
<keyword evidence="3" id="KW-1185">Reference proteome</keyword>
<evidence type="ECO:0000313" key="3">
    <source>
        <dbReference type="Proteomes" id="UP000005143"/>
    </source>
</evidence>
<dbReference type="Pfam" id="PF22513">
    <property type="entry name" value="FitA-like_RHH"/>
    <property type="match status" value="1"/>
</dbReference>
<dbReference type="PATRIC" id="fig|1097667.3.peg.1458"/>
<gene>
    <name evidence="2" type="ORF">PAI11_14680</name>
</gene>
<organism evidence="2 3">
    <name type="scientific">Patulibacter medicamentivorans</name>
    <dbReference type="NCBI Taxonomy" id="1097667"/>
    <lineage>
        <taxon>Bacteria</taxon>
        <taxon>Bacillati</taxon>
        <taxon>Actinomycetota</taxon>
        <taxon>Thermoleophilia</taxon>
        <taxon>Solirubrobacterales</taxon>
        <taxon>Patulibacteraceae</taxon>
        <taxon>Patulibacter</taxon>
    </lineage>
</organism>
<accession>H0E3U4</accession>
<sequence>MATITVRDLDDALKAKLRVRAAEHGRSMEAEVREILRMTLLEDRSAIALGSRIRERFGGLAADDLLAPRASDPARAADLDR</sequence>
<dbReference type="EMBL" id="AGUD01000081">
    <property type="protein sequence ID" value="EHN11663.1"/>
    <property type="molecule type" value="Genomic_DNA"/>
</dbReference>
<dbReference type="RefSeq" id="WP_007572651.1">
    <property type="nucleotide sequence ID" value="NZ_AGUD01000081.1"/>
</dbReference>
<dbReference type="GO" id="GO:0006355">
    <property type="term" value="P:regulation of DNA-templated transcription"/>
    <property type="evidence" value="ECO:0007669"/>
    <property type="project" value="InterPro"/>
</dbReference>